<keyword evidence="3" id="KW-0808">Transferase</keyword>
<dbReference type="Pfam" id="PF13622">
    <property type="entry name" value="4HBT_3"/>
    <property type="match status" value="1"/>
</dbReference>
<keyword evidence="4" id="KW-1185">Reference proteome</keyword>
<keyword evidence="3" id="KW-0418">Kinase</keyword>
<dbReference type="Gene3D" id="2.40.160.210">
    <property type="entry name" value="Acyl-CoA thioesterase, double hotdog domain"/>
    <property type="match status" value="1"/>
</dbReference>
<dbReference type="EMBL" id="BBYQ01000047">
    <property type="protein sequence ID" value="GAP28994.1"/>
    <property type="molecule type" value="Genomic_DNA"/>
</dbReference>
<sequence>MAEGQRMTTESTVDLESASGLANAPFGRVCAMTELDSTTPEVGRFAGSIDPIWTIGPKVHGGTMVASSAAAATEWLRRTAPDHAAMFPISASTDFLGAPDPGEVSYEVRTRKLGRQIGLVDASLIQNGRTLVHTAFTFSHLDDSDPHYADDHAGDMPAEPPADALAYDERNPMGKLVHVARGSSVAIDPKWARFLSGEKSDPRLRLWIRPLEGDEADPDVSAFFAMMSADMSPPVPMNLGHFGWAPTVQMTTYLRRRPASGWLRVIARAREVGHRMFDEDQLVIDSTGAIVAQSRQLALIPTRLSEPSARG</sequence>
<feature type="domain" description="Acyl-CoA thioesterase-like C-terminal" evidence="2">
    <location>
        <begin position="172"/>
        <end position="300"/>
    </location>
</feature>
<dbReference type="Pfam" id="PF20789">
    <property type="entry name" value="4HBT_3C"/>
    <property type="match status" value="1"/>
</dbReference>
<gene>
    <name evidence="3" type="ORF">NSK11_contig00047-0027</name>
</gene>
<dbReference type="PANTHER" id="PTHR38110:SF1">
    <property type="entry name" value="THIOESTERASE DOMAIN-CONTAINING PROTEIN"/>
    <property type="match status" value="1"/>
</dbReference>
<dbReference type="InterPro" id="IPR049449">
    <property type="entry name" value="TesB_ACOT8-like_N"/>
</dbReference>
<dbReference type="GO" id="GO:0016301">
    <property type="term" value="F:kinase activity"/>
    <property type="evidence" value="ECO:0007669"/>
    <property type="project" value="UniProtKB-KW"/>
</dbReference>
<dbReference type="Proteomes" id="UP000037179">
    <property type="component" value="Unassembled WGS sequence"/>
</dbReference>
<comment type="caution">
    <text evidence="3">The sequence shown here is derived from an EMBL/GenBank/DDBJ whole genome shotgun (WGS) entry which is preliminary data.</text>
</comment>
<evidence type="ECO:0000313" key="3">
    <source>
        <dbReference type="EMBL" id="GAP28994.1"/>
    </source>
</evidence>
<protein>
    <submittedName>
        <fullName evidence="3">Diacylglycerol kinase</fullName>
    </submittedName>
</protein>
<name>A0ABC9YUD4_9NOCA</name>
<dbReference type="PANTHER" id="PTHR38110">
    <property type="entry name" value="CHROMOSOME 23, WHOLE GENOME SHOTGUN SEQUENCE"/>
    <property type="match status" value="1"/>
</dbReference>
<feature type="domain" description="Acyl-CoA thioesterase-like N-terminal HotDog" evidence="1">
    <location>
        <begin position="51"/>
        <end position="138"/>
    </location>
</feature>
<dbReference type="AlphaFoldDB" id="A0ABC9YUD4"/>
<dbReference type="InterPro" id="IPR049450">
    <property type="entry name" value="ACOT8-like_C"/>
</dbReference>
<dbReference type="InterPro" id="IPR029069">
    <property type="entry name" value="HotDog_dom_sf"/>
</dbReference>
<dbReference type="CDD" id="cd03440">
    <property type="entry name" value="hot_dog"/>
    <property type="match status" value="1"/>
</dbReference>
<evidence type="ECO:0000259" key="1">
    <source>
        <dbReference type="Pfam" id="PF13622"/>
    </source>
</evidence>
<reference evidence="3 4" key="2">
    <citation type="journal article" date="2016" name="Genome Announc.">
        <title>Draft Genome Sequence of Erythromycin- and Oxytetracycline-Sensitive Nocardia seriolae Strain U-1 (NBRC 110359).</title>
        <authorList>
            <person name="Imajoh M."/>
            <person name="Sukeda M."/>
            <person name="Shimizu M."/>
            <person name="Yamane J."/>
            <person name="Ohnishi K."/>
            <person name="Oshima S."/>
        </authorList>
    </citation>
    <scope>NUCLEOTIDE SEQUENCE [LARGE SCALE GENOMIC DNA]</scope>
    <source>
        <strain evidence="3 4">U-1</strain>
    </source>
</reference>
<dbReference type="InterPro" id="IPR052389">
    <property type="entry name" value="Sec_Metab_Biosynth-Assoc"/>
</dbReference>
<evidence type="ECO:0000313" key="4">
    <source>
        <dbReference type="Proteomes" id="UP000037179"/>
    </source>
</evidence>
<organism evidence="3 4">
    <name type="scientific">Nocardia seriolae</name>
    <dbReference type="NCBI Taxonomy" id="37332"/>
    <lineage>
        <taxon>Bacteria</taxon>
        <taxon>Bacillati</taxon>
        <taxon>Actinomycetota</taxon>
        <taxon>Actinomycetes</taxon>
        <taxon>Mycobacteriales</taxon>
        <taxon>Nocardiaceae</taxon>
        <taxon>Nocardia</taxon>
    </lineage>
</organism>
<reference evidence="4" key="1">
    <citation type="submission" date="2015-07" db="EMBL/GenBank/DDBJ databases">
        <title>Nocardia seriolae U-1 whole genome shotgun sequence.</title>
        <authorList>
            <person name="Imajoh M."/>
            <person name="Fukumoto Y."/>
            <person name="Sukeda M."/>
            <person name="Yamane J."/>
            <person name="Yamasaki K."/>
            <person name="Shimizu M."/>
            <person name="Ohnishi K."/>
            <person name="Oshima S."/>
        </authorList>
    </citation>
    <scope>NUCLEOTIDE SEQUENCE [LARGE SCALE GENOMIC DNA]</scope>
    <source>
        <strain evidence="4">U-1</strain>
    </source>
</reference>
<accession>A0ABC9YUD4</accession>
<dbReference type="SUPFAM" id="SSF54637">
    <property type="entry name" value="Thioesterase/thiol ester dehydrase-isomerase"/>
    <property type="match status" value="2"/>
</dbReference>
<dbReference type="InterPro" id="IPR042171">
    <property type="entry name" value="Acyl-CoA_hotdog"/>
</dbReference>
<proteinExistence type="predicted"/>
<evidence type="ECO:0000259" key="2">
    <source>
        <dbReference type="Pfam" id="PF20789"/>
    </source>
</evidence>